<evidence type="ECO:0000313" key="3">
    <source>
        <dbReference type="Proteomes" id="UP000092993"/>
    </source>
</evidence>
<evidence type="ECO:0000256" key="1">
    <source>
        <dbReference type="SAM" id="MobiDB-lite"/>
    </source>
</evidence>
<reference evidence="2 3" key="1">
    <citation type="submission" date="2016-03" db="EMBL/GenBank/DDBJ databases">
        <title>Whole genome sequencing of Grifola frondosa 9006-11.</title>
        <authorList>
            <person name="Min B."/>
            <person name="Park H."/>
            <person name="Kim J.-G."/>
            <person name="Cho H."/>
            <person name="Oh Y.-L."/>
            <person name="Kong W.-S."/>
            <person name="Choi I.-G."/>
        </authorList>
    </citation>
    <scope>NUCLEOTIDE SEQUENCE [LARGE SCALE GENOMIC DNA]</scope>
    <source>
        <strain evidence="2 3">9006-11</strain>
    </source>
</reference>
<protein>
    <submittedName>
        <fullName evidence="2">Uncharacterized protein</fullName>
    </submittedName>
</protein>
<feature type="region of interest" description="Disordered" evidence="1">
    <location>
        <begin position="272"/>
        <end position="292"/>
    </location>
</feature>
<name>A0A1C7MGR3_GRIFR</name>
<dbReference type="STRING" id="5627.A0A1C7MGR3"/>
<comment type="caution">
    <text evidence="2">The sequence shown here is derived from an EMBL/GenBank/DDBJ whole genome shotgun (WGS) entry which is preliminary data.</text>
</comment>
<evidence type="ECO:0000313" key="2">
    <source>
        <dbReference type="EMBL" id="OBZ74214.1"/>
    </source>
</evidence>
<dbReference type="OrthoDB" id="3269405at2759"/>
<gene>
    <name evidence="2" type="ORF">A0H81_05854</name>
</gene>
<feature type="compositionally biased region" description="Polar residues" evidence="1">
    <location>
        <begin position="13"/>
        <end position="23"/>
    </location>
</feature>
<sequence>MTPPTPTRGAHATGSSPSPNCSPYSHGAQSIRSHDFSSSISQDATQYIQDPHNFGDLAFDHFELGLNTFNTSLGASLPPIDLPGPLLHSPFNTTGTGAPSTPVDWANNFDATLSSINDSQPHTSVLFGGNYPPFQDDFSVQTFSSWSGPYDVRNSRQIPQIHIDTSETTRMTTPYELPRSPFDNRSPTGFGGQLVYSSPSSGGSVPPITPETSPESLAMPRMPFVNQSPLTPVSPSFSPSVARTSDQQLIMYDVRRDGGLRSVPELAVAYSSPHDGELVPQKPYRPHTQSDRRRYVEEVQLEEPIMFFMQSPDGCGISLRDALNSKFMHLVGRDDLMFEGRGPSVSIRLMWPGYAQWSRQIPTRDFRSPPGPITRSKLAKNVAKTIQRFISDMQNRPMEDDAEARWRVGPAFIKLDDLILVGLQHVSMGSWQAHWNQRPDIGYTSSFGTLGLLSFLLVHNSDLRRSLGA</sequence>
<dbReference type="EMBL" id="LUGG01000006">
    <property type="protein sequence ID" value="OBZ74214.1"/>
    <property type="molecule type" value="Genomic_DNA"/>
</dbReference>
<keyword evidence="3" id="KW-1185">Reference proteome</keyword>
<proteinExistence type="predicted"/>
<dbReference type="AlphaFoldDB" id="A0A1C7MGR3"/>
<accession>A0A1C7MGR3</accession>
<dbReference type="Proteomes" id="UP000092993">
    <property type="component" value="Unassembled WGS sequence"/>
</dbReference>
<organism evidence="2 3">
    <name type="scientific">Grifola frondosa</name>
    <name type="common">Maitake</name>
    <name type="synonym">Polyporus frondosus</name>
    <dbReference type="NCBI Taxonomy" id="5627"/>
    <lineage>
        <taxon>Eukaryota</taxon>
        <taxon>Fungi</taxon>
        <taxon>Dikarya</taxon>
        <taxon>Basidiomycota</taxon>
        <taxon>Agaricomycotina</taxon>
        <taxon>Agaricomycetes</taxon>
        <taxon>Polyporales</taxon>
        <taxon>Grifolaceae</taxon>
        <taxon>Grifola</taxon>
    </lineage>
</organism>
<feature type="region of interest" description="Disordered" evidence="1">
    <location>
        <begin position="1"/>
        <end position="38"/>
    </location>
</feature>